<dbReference type="Pfam" id="PF00378">
    <property type="entry name" value="ECH_1"/>
    <property type="match status" value="1"/>
</dbReference>
<dbReference type="OrthoDB" id="515692at2759"/>
<comment type="similarity">
    <text evidence="1 5">Belongs to the enoyl-CoA hydratase/isomerase family.</text>
</comment>
<dbReference type="InterPro" id="IPR001753">
    <property type="entry name" value="Enoyl-CoA_hydra/iso"/>
</dbReference>
<dbReference type="SUPFAM" id="SSF56281">
    <property type="entry name" value="Metallo-hydrolase/oxidoreductase"/>
    <property type="match status" value="1"/>
</dbReference>
<dbReference type="GO" id="GO:0006635">
    <property type="term" value="P:fatty acid beta-oxidation"/>
    <property type="evidence" value="ECO:0007669"/>
    <property type="project" value="TreeGrafter"/>
</dbReference>
<comment type="caution">
    <text evidence="7">The sequence shown here is derived from an EMBL/GenBank/DDBJ whole genome shotgun (WGS) entry which is preliminary data.</text>
</comment>
<protein>
    <submittedName>
        <fullName evidence="7">Enoyl-CoA hydratase/isomerase</fullName>
    </submittedName>
</protein>
<dbReference type="GO" id="GO:0046872">
    <property type="term" value="F:metal ion binding"/>
    <property type="evidence" value="ECO:0007669"/>
    <property type="project" value="UniProtKB-KW"/>
</dbReference>
<dbReference type="Proteomes" id="UP000023152">
    <property type="component" value="Unassembled WGS sequence"/>
</dbReference>
<dbReference type="EMBL" id="ASPP01006507">
    <property type="protein sequence ID" value="ETO28727.1"/>
    <property type="molecule type" value="Genomic_DNA"/>
</dbReference>
<keyword evidence="4" id="KW-0862">Zinc</keyword>
<dbReference type="Gene3D" id="3.60.15.10">
    <property type="entry name" value="Ribonuclease Z/Hydroxyacylglutathione hydrolase-like"/>
    <property type="match status" value="1"/>
</dbReference>
<dbReference type="PANTHER" id="PTHR11941:SF54">
    <property type="entry name" value="ENOYL-COA HYDRATASE, MITOCHONDRIAL"/>
    <property type="match status" value="1"/>
</dbReference>
<sequence>MLKNFQKIAKFPKHTKIYPGHEYAASNFLFGLFVEPQNEKMLAKSKWCQAQAKENGGICVPSTVEDELNTNVFMRTSVLKEATKEKWNDAAKHVSLSQTQKFELHNFFFLSCVFYLYIHAFFKKKNRGEADIMSALRVLKTSNYHKQKKNTTRQRTSKCQIIQDFSFFFKKKKGRRRKKRRKVCMLGKFFKNFAKNINGQMTQAPKSGKWKVELIENNQVILVTMNSNAGNFLNEESLGDFQAMMKEVGHPSNQSKYGRKPLILVSGKENIFSAGMDLNRVLEANDRKTTKQLFTKFSETMERWVSLPRKTVTVIDGHAIAGGFFIGLGSDVRIGLNKDSIKIGIPFPAIAYFMFNHKLSPEANWELLLQGKLYNPKQMLDKFQYFDCLRDSRAECLQRAIEEALNIKPNCMEAYLSVKQYLCRNLIFDSNFTNLGHMSEFTRVRCSETSMQRMQEVVKEFGSNKKSKDGQSKHKIVFFFSEIIKKSFMFVLTRYKQDSQKK</sequence>
<evidence type="ECO:0000256" key="2">
    <source>
        <dbReference type="ARBA" id="ARBA00022723"/>
    </source>
</evidence>
<dbReference type="GO" id="GO:0016853">
    <property type="term" value="F:isomerase activity"/>
    <property type="evidence" value="ECO:0007669"/>
    <property type="project" value="UniProtKB-KW"/>
</dbReference>
<dbReference type="SUPFAM" id="SSF52096">
    <property type="entry name" value="ClpP/crotonase"/>
    <property type="match status" value="1"/>
</dbReference>
<dbReference type="AlphaFoldDB" id="X6NTV7"/>
<dbReference type="CDD" id="cd06558">
    <property type="entry name" value="crotonase-like"/>
    <property type="match status" value="1"/>
</dbReference>
<gene>
    <name evidence="7" type="ORF">RFI_08400</name>
</gene>
<proteinExistence type="inferred from homology"/>
<dbReference type="PROSITE" id="PS00166">
    <property type="entry name" value="ENOYL_COA_HYDRATASE"/>
    <property type="match status" value="1"/>
</dbReference>
<keyword evidence="3" id="KW-0378">Hydrolase</keyword>
<dbReference type="Gene3D" id="3.90.226.10">
    <property type="entry name" value="2-enoyl-CoA Hydratase, Chain A, domain 1"/>
    <property type="match status" value="1"/>
</dbReference>
<keyword evidence="7" id="KW-0413">Isomerase</keyword>
<dbReference type="PANTHER" id="PTHR11941">
    <property type="entry name" value="ENOYL-COA HYDRATASE-RELATED"/>
    <property type="match status" value="1"/>
</dbReference>
<dbReference type="InterPro" id="IPR036866">
    <property type="entry name" value="RibonucZ/Hydroxyglut_hydro"/>
</dbReference>
<reference evidence="7 8" key="1">
    <citation type="journal article" date="2013" name="Curr. Biol.">
        <title>The Genome of the Foraminiferan Reticulomyxa filosa.</title>
        <authorList>
            <person name="Glockner G."/>
            <person name="Hulsmann N."/>
            <person name="Schleicher M."/>
            <person name="Noegel A.A."/>
            <person name="Eichinger L."/>
            <person name="Gallinger C."/>
            <person name="Pawlowski J."/>
            <person name="Sierra R."/>
            <person name="Euteneuer U."/>
            <person name="Pillet L."/>
            <person name="Moustafa A."/>
            <person name="Platzer M."/>
            <person name="Groth M."/>
            <person name="Szafranski K."/>
            <person name="Schliwa M."/>
        </authorList>
    </citation>
    <scope>NUCLEOTIDE SEQUENCE [LARGE SCALE GENOMIC DNA]</scope>
</reference>
<evidence type="ECO:0000256" key="4">
    <source>
        <dbReference type="ARBA" id="ARBA00022833"/>
    </source>
</evidence>
<evidence type="ECO:0000256" key="5">
    <source>
        <dbReference type="RuleBase" id="RU003707"/>
    </source>
</evidence>
<evidence type="ECO:0000313" key="8">
    <source>
        <dbReference type="Proteomes" id="UP000023152"/>
    </source>
</evidence>
<dbReference type="InterPro" id="IPR029045">
    <property type="entry name" value="ClpP/crotonase-like_dom_sf"/>
</dbReference>
<dbReference type="InterPro" id="IPR032282">
    <property type="entry name" value="HAGH_C"/>
</dbReference>
<accession>X6NTV7</accession>
<organism evidence="7 8">
    <name type="scientific">Reticulomyxa filosa</name>
    <dbReference type="NCBI Taxonomy" id="46433"/>
    <lineage>
        <taxon>Eukaryota</taxon>
        <taxon>Sar</taxon>
        <taxon>Rhizaria</taxon>
        <taxon>Retaria</taxon>
        <taxon>Foraminifera</taxon>
        <taxon>Monothalamids</taxon>
        <taxon>Reticulomyxidae</taxon>
        <taxon>Reticulomyxa</taxon>
    </lineage>
</organism>
<evidence type="ECO:0000256" key="1">
    <source>
        <dbReference type="ARBA" id="ARBA00005254"/>
    </source>
</evidence>
<evidence type="ECO:0000256" key="3">
    <source>
        <dbReference type="ARBA" id="ARBA00022801"/>
    </source>
</evidence>
<evidence type="ECO:0000313" key="7">
    <source>
        <dbReference type="EMBL" id="ETO28727.1"/>
    </source>
</evidence>
<keyword evidence="2" id="KW-0479">Metal-binding</keyword>
<dbReference type="GO" id="GO:0016787">
    <property type="term" value="F:hydrolase activity"/>
    <property type="evidence" value="ECO:0007669"/>
    <property type="project" value="UniProtKB-KW"/>
</dbReference>
<name>X6NTV7_RETFI</name>
<keyword evidence="8" id="KW-1185">Reference proteome</keyword>
<dbReference type="InterPro" id="IPR018376">
    <property type="entry name" value="Enoyl-CoA_hyd/isom_CS"/>
</dbReference>
<evidence type="ECO:0000259" key="6">
    <source>
        <dbReference type="Pfam" id="PF16123"/>
    </source>
</evidence>
<feature type="domain" description="Hydroxyacylglutathione hydrolase C-terminal" evidence="6">
    <location>
        <begin position="22"/>
        <end position="86"/>
    </location>
</feature>
<dbReference type="Pfam" id="PF16123">
    <property type="entry name" value="HAGH_C"/>
    <property type="match status" value="1"/>
</dbReference>